<evidence type="ECO:0000256" key="1">
    <source>
        <dbReference type="SAM" id="MobiDB-lite"/>
    </source>
</evidence>
<protein>
    <submittedName>
        <fullName evidence="2">Uncharacterized protein</fullName>
    </submittedName>
</protein>
<proteinExistence type="predicted"/>
<feature type="compositionally biased region" description="Basic and acidic residues" evidence="1">
    <location>
        <begin position="82"/>
        <end position="96"/>
    </location>
</feature>
<evidence type="ECO:0000313" key="3">
    <source>
        <dbReference type="Proteomes" id="UP000800097"/>
    </source>
</evidence>
<feature type="compositionally biased region" description="Basic and acidic residues" evidence="1">
    <location>
        <begin position="296"/>
        <end position="318"/>
    </location>
</feature>
<dbReference type="RefSeq" id="XP_033651179.1">
    <property type="nucleotide sequence ID" value="XM_033799916.1"/>
</dbReference>
<dbReference type="AlphaFoldDB" id="A0A6A6JAL2"/>
<dbReference type="Proteomes" id="UP000800097">
    <property type="component" value="Unassembled WGS sequence"/>
</dbReference>
<accession>A0A6A6JAL2</accession>
<feature type="compositionally biased region" description="Basic and acidic residues" evidence="1">
    <location>
        <begin position="10"/>
        <end position="57"/>
    </location>
</feature>
<feature type="region of interest" description="Disordered" evidence="1">
    <location>
        <begin position="140"/>
        <end position="214"/>
    </location>
</feature>
<feature type="region of interest" description="Disordered" evidence="1">
    <location>
        <begin position="286"/>
        <end position="318"/>
    </location>
</feature>
<feature type="region of interest" description="Disordered" evidence="1">
    <location>
        <begin position="1"/>
        <end position="116"/>
    </location>
</feature>
<organism evidence="2 3">
    <name type="scientific">Westerdykella ornata</name>
    <dbReference type="NCBI Taxonomy" id="318751"/>
    <lineage>
        <taxon>Eukaryota</taxon>
        <taxon>Fungi</taxon>
        <taxon>Dikarya</taxon>
        <taxon>Ascomycota</taxon>
        <taxon>Pezizomycotina</taxon>
        <taxon>Dothideomycetes</taxon>
        <taxon>Pleosporomycetidae</taxon>
        <taxon>Pleosporales</taxon>
        <taxon>Sporormiaceae</taxon>
        <taxon>Westerdykella</taxon>
    </lineage>
</organism>
<dbReference type="GeneID" id="54553091"/>
<evidence type="ECO:0000313" key="2">
    <source>
        <dbReference type="EMBL" id="KAF2273640.1"/>
    </source>
</evidence>
<reference evidence="2" key="1">
    <citation type="journal article" date="2020" name="Stud. Mycol.">
        <title>101 Dothideomycetes genomes: a test case for predicting lifestyles and emergence of pathogens.</title>
        <authorList>
            <person name="Haridas S."/>
            <person name="Albert R."/>
            <person name="Binder M."/>
            <person name="Bloem J."/>
            <person name="Labutti K."/>
            <person name="Salamov A."/>
            <person name="Andreopoulos B."/>
            <person name="Baker S."/>
            <person name="Barry K."/>
            <person name="Bills G."/>
            <person name="Bluhm B."/>
            <person name="Cannon C."/>
            <person name="Castanera R."/>
            <person name="Culley D."/>
            <person name="Daum C."/>
            <person name="Ezra D."/>
            <person name="Gonzalez J."/>
            <person name="Henrissat B."/>
            <person name="Kuo A."/>
            <person name="Liang C."/>
            <person name="Lipzen A."/>
            <person name="Lutzoni F."/>
            <person name="Magnuson J."/>
            <person name="Mondo S."/>
            <person name="Nolan M."/>
            <person name="Ohm R."/>
            <person name="Pangilinan J."/>
            <person name="Park H.-J."/>
            <person name="Ramirez L."/>
            <person name="Alfaro M."/>
            <person name="Sun H."/>
            <person name="Tritt A."/>
            <person name="Yoshinaga Y."/>
            <person name="Zwiers L.-H."/>
            <person name="Turgeon B."/>
            <person name="Goodwin S."/>
            <person name="Spatafora J."/>
            <person name="Crous P."/>
            <person name="Grigoriev I."/>
        </authorList>
    </citation>
    <scope>NUCLEOTIDE SEQUENCE</scope>
    <source>
        <strain evidence="2">CBS 379.55</strain>
    </source>
</reference>
<gene>
    <name evidence="2" type="ORF">EI97DRAFT_444696</name>
</gene>
<keyword evidence="3" id="KW-1185">Reference proteome</keyword>
<name>A0A6A6JAL2_WESOR</name>
<sequence>MTPIRPSGDWPDKTKHVIWDLDRGAAQKQHSSAEDDREPLLRESGSRVVERDRENGHASKAAGTSGAPRKDSLLTKMRKATGSRDRLSKGKRKQDESLSESPDTPPQTRHVKVPRVETNGLIYFLEAKSAKLLPHIDEEISRSTAPDDDPFGKLPTIQPAKRSDGRNTSMAAPSQQLSPPPVDQAHKAGSPGRPRSPASPSRRRGHRSERLKLSAAERAIENDLAEHRARQAGAYMAAEARYEDDVATKPTQRRDERTRTAWLWILLCCTRLWTFLCSSRLFFGRPQRSPGRKQARRGDHDKGKREEEVERLVQAEEA</sequence>
<feature type="compositionally biased region" description="Polar residues" evidence="1">
    <location>
        <begin position="166"/>
        <end position="177"/>
    </location>
</feature>
<dbReference type="EMBL" id="ML986508">
    <property type="protein sequence ID" value="KAF2273640.1"/>
    <property type="molecule type" value="Genomic_DNA"/>
</dbReference>
<feature type="compositionally biased region" description="Low complexity" evidence="1">
    <location>
        <begin position="189"/>
        <end position="200"/>
    </location>
</feature>